<dbReference type="AlphaFoldDB" id="A0A4Y3PI76"/>
<reference evidence="2 3" key="1">
    <citation type="submission" date="2019-06" db="EMBL/GenBank/DDBJ databases">
        <title>Whole genome shotgun sequence of Brevibacillus parabrevis NBRC 12334.</title>
        <authorList>
            <person name="Hosoyama A."/>
            <person name="Uohara A."/>
            <person name="Ohji S."/>
            <person name="Ichikawa N."/>
        </authorList>
    </citation>
    <scope>NUCLEOTIDE SEQUENCE [LARGE SCALE GENOMIC DNA]</scope>
    <source>
        <strain evidence="2 3">NBRC 12334</strain>
    </source>
</reference>
<proteinExistence type="predicted"/>
<comment type="caution">
    <text evidence="2">The sequence shown here is derived from an EMBL/GenBank/DDBJ whole genome shotgun (WGS) entry which is preliminary data.</text>
</comment>
<dbReference type="CDD" id="cd02440">
    <property type="entry name" value="AdoMet_MTases"/>
    <property type="match status" value="1"/>
</dbReference>
<dbReference type="InterPro" id="IPR029063">
    <property type="entry name" value="SAM-dependent_MTases_sf"/>
</dbReference>
<evidence type="ECO:0000259" key="1">
    <source>
        <dbReference type="Pfam" id="PF08241"/>
    </source>
</evidence>
<keyword evidence="3" id="KW-1185">Reference proteome</keyword>
<dbReference type="Gene3D" id="3.40.50.150">
    <property type="entry name" value="Vaccinia Virus protein VP39"/>
    <property type="match status" value="1"/>
</dbReference>
<accession>A0A4Y3PI76</accession>
<evidence type="ECO:0000313" key="3">
    <source>
        <dbReference type="Proteomes" id="UP000316882"/>
    </source>
</evidence>
<keyword evidence="2" id="KW-0808">Transferase</keyword>
<dbReference type="STRING" id="54914.AV540_04735"/>
<gene>
    <name evidence="2" type="ORF">BPA01_12260</name>
</gene>
<keyword evidence="2" id="KW-0489">Methyltransferase</keyword>
<dbReference type="GO" id="GO:0008757">
    <property type="term" value="F:S-adenosylmethionine-dependent methyltransferase activity"/>
    <property type="evidence" value="ECO:0007669"/>
    <property type="project" value="InterPro"/>
</dbReference>
<dbReference type="Pfam" id="PF08241">
    <property type="entry name" value="Methyltransf_11"/>
    <property type="match status" value="1"/>
</dbReference>
<evidence type="ECO:0000313" key="2">
    <source>
        <dbReference type="EMBL" id="GEB31646.1"/>
    </source>
</evidence>
<dbReference type="GO" id="GO:0032259">
    <property type="term" value="P:methylation"/>
    <property type="evidence" value="ECO:0007669"/>
    <property type="project" value="UniProtKB-KW"/>
</dbReference>
<feature type="domain" description="Methyltransferase type 11" evidence="1">
    <location>
        <begin position="39"/>
        <end position="134"/>
    </location>
</feature>
<dbReference type="SUPFAM" id="SSF53335">
    <property type="entry name" value="S-adenosyl-L-methionine-dependent methyltransferases"/>
    <property type="match status" value="1"/>
</dbReference>
<dbReference type="Proteomes" id="UP000316882">
    <property type="component" value="Unassembled WGS sequence"/>
</dbReference>
<dbReference type="RefSeq" id="WP_122965861.1">
    <property type="nucleotide sequence ID" value="NZ_BJMH01000004.1"/>
</dbReference>
<sequence length="263" mass="29496">MKMDFHARENKESYTGRAADDTWASTMLSIVDPLQKRVVDLGCGGGIYSKAWAKLGAGSVTGVDFSQVMLEAAQKECADEPGISFVHGDALHTGLPERSADIVFARALIHHLDDLNGFFAEVKRILAPDGICLIQDRTLEDCAVPASPEHLRGYFFEQFPRLLEVEAQRRPKEQQVRQAMQQAGLEQIQMRSLWEVRRVYDDIAVLQADLRSRKGRSLLHELTDGELEQLISAISAKMAGQQPIYEQDRWSIWIGKNICGTIK</sequence>
<organism evidence="2 3">
    <name type="scientific">Brevibacillus parabrevis</name>
    <dbReference type="NCBI Taxonomy" id="54914"/>
    <lineage>
        <taxon>Bacteria</taxon>
        <taxon>Bacillati</taxon>
        <taxon>Bacillota</taxon>
        <taxon>Bacilli</taxon>
        <taxon>Bacillales</taxon>
        <taxon>Paenibacillaceae</taxon>
        <taxon>Brevibacillus</taxon>
    </lineage>
</organism>
<dbReference type="PANTHER" id="PTHR43861">
    <property type="entry name" value="TRANS-ACONITATE 2-METHYLTRANSFERASE-RELATED"/>
    <property type="match status" value="1"/>
</dbReference>
<dbReference type="EMBL" id="BJMH01000004">
    <property type="protein sequence ID" value="GEB31646.1"/>
    <property type="molecule type" value="Genomic_DNA"/>
</dbReference>
<name>A0A4Y3PI76_BREPA</name>
<dbReference type="InterPro" id="IPR013216">
    <property type="entry name" value="Methyltransf_11"/>
</dbReference>
<dbReference type="PANTHER" id="PTHR43861:SF1">
    <property type="entry name" value="TRANS-ACONITATE 2-METHYLTRANSFERASE"/>
    <property type="match status" value="1"/>
</dbReference>
<protein>
    <submittedName>
        <fullName evidence="2">Methyltransferase</fullName>
    </submittedName>
</protein>